<evidence type="ECO:0000313" key="1">
    <source>
        <dbReference type="EMBL" id="JAE26913.1"/>
    </source>
</evidence>
<dbReference type="AlphaFoldDB" id="A0A0A9H222"/>
<proteinExistence type="predicted"/>
<reference evidence="1" key="1">
    <citation type="submission" date="2014-09" db="EMBL/GenBank/DDBJ databases">
        <authorList>
            <person name="Magalhaes I.L.F."/>
            <person name="Oliveira U."/>
            <person name="Santos F.R."/>
            <person name="Vidigal T.H.D.A."/>
            <person name="Brescovit A.D."/>
            <person name="Santos A.J."/>
        </authorList>
    </citation>
    <scope>NUCLEOTIDE SEQUENCE</scope>
    <source>
        <tissue evidence="1">Shoot tissue taken approximately 20 cm above the soil surface</tissue>
    </source>
</reference>
<organism evidence="1">
    <name type="scientific">Arundo donax</name>
    <name type="common">Giant reed</name>
    <name type="synonym">Donax arundinaceus</name>
    <dbReference type="NCBI Taxonomy" id="35708"/>
    <lineage>
        <taxon>Eukaryota</taxon>
        <taxon>Viridiplantae</taxon>
        <taxon>Streptophyta</taxon>
        <taxon>Embryophyta</taxon>
        <taxon>Tracheophyta</taxon>
        <taxon>Spermatophyta</taxon>
        <taxon>Magnoliopsida</taxon>
        <taxon>Liliopsida</taxon>
        <taxon>Poales</taxon>
        <taxon>Poaceae</taxon>
        <taxon>PACMAD clade</taxon>
        <taxon>Arundinoideae</taxon>
        <taxon>Arundineae</taxon>
        <taxon>Arundo</taxon>
    </lineage>
</organism>
<reference evidence="1" key="2">
    <citation type="journal article" date="2015" name="Data Brief">
        <title>Shoot transcriptome of the giant reed, Arundo donax.</title>
        <authorList>
            <person name="Barrero R.A."/>
            <person name="Guerrero F.D."/>
            <person name="Moolhuijzen P."/>
            <person name="Goolsby J.A."/>
            <person name="Tidwell J."/>
            <person name="Bellgard S.E."/>
            <person name="Bellgard M.I."/>
        </authorList>
    </citation>
    <scope>NUCLEOTIDE SEQUENCE</scope>
    <source>
        <tissue evidence="1">Shoot tissue taken approximately 20 cm above the soil surface</tissue>
    </source>
</reference>
<accession>A0A0A9H222</accession>
<name>A0A0A9H222_ARUDO</name>
<protein>
    <submittedName>
        <fullName evidence="1">Uncharacterized protein</fullName>
    </submittedName>
</protein>
<dbReference type="EMBL" id="GBRH01170983">
    <property type="protein sequence ID" value="JAE26913.1"/>
    <property type="molecule type" value="Transcribed_RNA"/>
</dbReference>
<sequence>MVQVHHRPKQNKGAQSITLVKQLRLYCNSNHFNAPDQAS</sequence>